<comment type="similarity">
    <text evidence="2">Belongs to the bacterial solute-binding protein 1 family.</text>
</comment>
<evidence type="ECO:0000256" key="4">
    <source>
        <dbReference type="ARBA" id="ARBA00022729"/>
    </source>
</evidence>
<keyword evidence="7" id="KW-1185">Reference proteome</keyword>
<dbReference type="Pfam" id="PF13416">
    <property type="entry name" value="SBP_bac_8"/>
    <property type="match status" value="1"/>
</dbReference>
<proteinExistence type="inferred from homology"/>
<dbReference type="GO" id="GO:0030313">
    <property type="term" value="C:cell envelope"/>
    <property type="evidence" value="ECO:0007669"/>
    <property type="project" value="UniProtKB-SubCell"/>
</dbReference>
<evidence type="ECO:0000256" key="2">
    <source>
        <dbReference type="ARBA" id="ARBA00008520"/>
    </source>
</evidence>
<accession>A0A3Q8X653</accession>
<feature type="region of interest" description="Disordered" evidence="5">
    <location>
        <begin position="24"/>
        <end position="45"/>
    </location>
</feature>
<evidence type="ECO:0000256" key="1">
    <source>
        <dbReference type="ARBA" id="ARBA00004196"/>
    </source>
</evidence>
<reference evidence="7" key="1">
    <citation type="submission" date="2018-12" db="EMBL/GenBank/DDBJ databases">
        <title>Genome sequence of Peanibacillus sp.</title>
        <authorList>
            <person name="Subramani G."/>
            <person name="Srinivasan S."/>
            <person name="Kim M.K."/>
        </authorList>
    </citation>
    <scope>NUCLEOTIDE SEQUENCE [LARGE SCALE GENOMIC DNA]</scope>
    <source>
        <strain evidence="7">18JY67-1</strain>
    </source>
</reference>
<dbReference type="OrthoDB" id="9795467at2"/>
<dbReference type="PROSITE" id="PS51257">
    <property type="entry name" value="PROKAR_LIPOPROTEIN"/>
    <property type="match status" value="1"/>
</dbReference>
<evidence type="ECO:0000256" key="3">
    <source>
        <dbReference type="ARBA" id="ARBA00022448"/>
    </source>
</evidence>
<dbReference type="SUPFAM" id="SSF53850">
    <property type="entry name" value="Periplasmic binding protein-like II"/>
    <property type="match status" value="1"/>
</dbReference>
<name>A0A3Q8X653_9BACL</name>
<gene>
    <name evidence="6" type="ORF">EJC50_13570</name>
</gene>
<evidence type="ECO:0000256" key="5">
    <source>
        <dbReference type="SAM" id="MobiDB-lite"/>
    </source>
</evidence>
<dbReference type="EMBL" id="CP034437">
    <property type="protein sequence ID" value="AZN40569.1"/>
    <property type="molecule type" value="Genomic_DNA"/>
</dbReference>
<organism evidence="6 7">
    <name type="scientific">Paenibacillus albus</name>
    <dbReference type="NCBI Taxonomy" id="2495582"/>
    <lineage>
        <taxon>Bacteria</taxon>
        <taxon>Bacillati</taxon>
        <taxon>Bacillota</taxon>
        <taxon>Bacilli</taxon>
        <taxon>Bacillales</taxon>
        <taxon>Paenibacillaceae</taxon>
        <taxon>Paenibacillus</taxon>
    </lineage>
</organism>
<sequence length="445" mass="48846">MRINLKNAVAMGLLATVIGVTGCSKESPSTNNTQDGAAQNTSAPAAEKEKVKVDFWSIWDPSQGNGKLMADAVKKFNDANPDIEVVMSGQGGYDGVAEKLEAALVAKNTPVIAQIEESFLGRYNPIAADLSKYMSKSTIDNYIEGLTRSSFADGVFKAAPMNRSTPILYMNADLVKAAGLDPAGPKTWTELQEYAKKLTDPTKGIYGFSGYWDSDAWYWESAVYSYGGDMVNKDGSQVAFDNEKGSSIVKLFQDMIKDKTMLNAYSAQENQSDLIKQNFLDGKVAMDFDSIGSMGQLVNNTKFNVSVVYQPQEGGKNSMVTGGANAIIIDKATEEQKKAAGKFLDFLSQDENVVNFFEQTGYLPTTKSALETPELKKWLEEKPQFKVAIDQLQFAHSRPWSKNWKAIYTSNVEFMKSALIDTTKDPMQVVHDAAVAAQKIIDENK</sequence>
<comment type="subcellular location">
    <subcellularLocation>
        <location evidence="1">Cell envelope</location>
    </subcellularLocation>
</comment>
<dbReference type="Proteomes" id="UP000272528">
    <property type="component" value="Chromosome"/>
</dbReference>
<dbReference type="AlphaFoldDB" id="A0A3Q8X653"/>
<evidence type="ECO:0000313" key="7">
    <source>
        <dbReference type="Proteomes" id="UP000272528"/>
    </source>
</evidence>
<dbReference type="RefSeq" id="WP_126015799.1">
    <property type="nucleotide sequence ID" value="NZ_CP034437.1"/>
</dbReference>
<dbReference type="Gene3D" id="3.40.190.10">
    <property type="entry name" value="Periplasmic binding protein-like II"/>
    <property type="match status" value="2"/>
</dbReference>
<evidence type="ECO:0000313" key="6">
    <source>
        <dbReference type="EMBL" id="AZN40569.1"/>
    </source>
</evidence>
<dbReference type="InterPro" id="IPR006059">
    <property type="entry name" value="SBP"/>
</dbReference>
<dbReference type="CDD" id="cd14748">
    <property type="entry name" value="PBP2_UgpB"/>
    <property type="match status" value="1"/>
</dbReference>
<feature type="compositionally biased region" description="Polar residues" evidence="5">
    <location>
        <begin position="24"/>
        <end position="43"/>
    </location>
</feature>
<protein>
    <submittedName>
        <fullName evidence="6">ABC transporter substrate-binding protein</fullName>
    </submittedName>
</protein>
<dbReference type="KEGG" id="palb:EJC50_13570"/>
<keyword evidence="3" id="KW-0813">Transport</keyword>
<dbReference type="PANTHER" id="PTHR43649:SF31">
    <property type="entry name" value="SN-GLYCEROL-3-PHOSPHATE-BINDING PERIPLASMIC PROTEIN UGPB"/>
    <property type="match status" value="1"/>
</dbReference>
<dbReference type="InterPro" id="IPR050490">
    <property type="entry name" value="Bact_solute-bd_prot1"/>
</dbReference>
<dbReference type="PANTHER" id="PTHR43649">
    <property type="entry name" value="ARABINOSE-BINDING PROTEIN-RELATED"/>
    <property type="match status" value="1"/>
</dbReference>
<keyword evidence="4" id="KW-0732">Signal</keyword>